<reference evidence="1" key="1">
    <citation type="submission" date="2024-01" db="EMBL/GenBank/DDBJ databases">
        <authorList>
            <person name="Webb A."/>
        </authorList>
    </citation>
    <scope>NUCLEOTIDE SEQUENCE</scope>
    <source>
        <strain evidence="1">Pm1</strain>
    </source>
</reference>
<evidence type="ECO:0000313" key="2">
    <source>
        <dbReference type="Proteomes" id="UP001162060"/>
    </source>
</evidence>
<sequence>MKVQLQQRNYSDRSRVSTIGSGGYVVSKQHERGSCTDMLHQNCWAIANTGSEFAASGELAILHHTANSCAA</sequence>
<dbReference type="Proteomes" id="UP001162060">
    <property type="component" value="Unassembled WGS sequence"/>
</dbReference>
<evidence type="ECO:0000313" key="1">
    <source>
        <dbReference type="EMBL" id="CAK7945008.1"/>
    </source>
</evidence>
<dbReference type="AlphaFoldDB" id="A0AAV1VGY4"/>
<proteinExistence type="predicted"/>
<accession>A0AAV1VGY4</accession>
<gene>
    <name evidence="1" type="ORF">PM001_LOCUS30158</name>
</gene>
<dbReference type="EMBL" id="CAKLBY020000312">
    <property type="protein sequence ID" value="CAK7945008.1"/>
    <property type="molecule type" value="Genomic_DNA"/>
</dbReference>
<comment type="caution">
    <text evidence="1">The sequence shown here is derived from an EMBL/GenBank/DDBJ whole genome shotgun (WGS) entry which is preliminary data.</text>
</comment>
<name>A0AAV1VGY4_9STRA</name>
<organism evidence="1 2">
    <name type="scientific">Peronospora matthiolae</name>
    <dbReference type="NCBI Taxonomy" id="2874970"/>
    <lineage>
        <taxon>Eukaryota</taxon>
        <taxon>Sar</taxon>
        <taxon>Stramenopiles</taxon>
        <taxon>Oomycota</taxon>
        <taxon>Peronosporomycetes</taxon>
        <taxon>Peronosporales</taxon>
        <taxon>Peronosporaceae</taxon>
        <taxon>Peronospora</taxon>
    </lineage>
</organism>
<protein>
    <submittedName>
        <fullName evidence="1">Uncharacterized protein</fullName>
    </submittedName>
</protein>